<feature type="region of interest" description="Disordered" evidence="3">
    <location>
        <begin position="58"/>
        <end position="96"/>
    </location>
</feature>
<keyword evidence="5" id="KW-1185">Reference proteome</keyword>
<reference evidence="4 5" key="1">
    <citation type="submission" date="2024-07" db="EMBL/GenBank/DDBJ databases">
        <title>Description of Labrys sedimenti sp. nov., isolated from a diclofenac-degrading enrichment culture.</title>
        <authorList>
            <person name="Tancsics A."/>
            <person name="Csepanyi A."/>
        </authorList>
    </citation>
    <scope>NUCLEOTIDE SEQUENCE [LARGE SCALE GENOMIC DNA]</scope>
    <source>
        <strain evidence="4 5">LMG 23578</strain>
    </source>
</reference>
<evidence type="ECO:0000313" key="5">
    <source>
        <dbReference type="Proteomes" id="UP001555786"/>
    </source>
</evidence>
<proteinExistence type="inferred from homology"/>
<dbReference type="InterPro" id="IPR010985">
    <property type="entry name" value="Ribbon_hlx_hlx"/>
</dbReference>
<dbReference type="RefSeq" id="WP_367625062.1">
    <property type="nucleotide sequence ID" value="NZ_JBFNQD010000006.1"/>
</dbReference>
<dbReference type="CDD" id="cd22231">
    <property type="entry name" value="RHH_NikR_HicB-like"/>
    <property type="match status" value="1"/>
</dbReference>
<dbReference type="Pfam" id="PF03693">
    <property type="entry name" value="ParD_antitoxin"/>
    <property type="match status" value="1"/>
</dbReference>
<dbReference type="PANTHER" id="PTHR36582:SF2">
    <property type="entry name" value="ANTITOXIN PARD"/>
    <property type="match status" value="1"/>
</dbReference>
<evidence type="ECO:0000313" key="4">
    <source>
        <dbReference type="EMBL" id="MEW9307732.1"/>
    </source>
</evidence>
<name>A0ABV3PQ21_9HYPH</name>
<organism evidence="4 5">
    <name type="scientific">Labrys neptuniae</name>
    <dbReference type="NCBI Taxonomy" id="376174"/>
    <lineage>
        <taxon>Bacteria</taxon>
        <taxon>Pseudomonadati</taxon>
        <taxon>Pseudomonadota</taxon>
        <taxon>Alphaproteobacteria</taxon>
        <taxon>Hyphomicrobiales</taxon>
        <taxon>Xanthobacteraceae</taxon>
        <taxon>Labrys</taxon>
    </lineage>
</organism>
<keyword evidence="2" id="KW-1277">Toxin-antitoxin system</keyword>
<evidence type="ECO:0000256" key="2">
    <source>
        <dbReference type="ARBA" id="ARBA00022649"/>
    </source>
</evidence>
<dbReference type="InterPro" id="IPR022789">
    <property type="entry name" value="ParD"/>
</dbReference>
<accession>A0ABV3PQ21</accession>
<evidence type="ECO:0000256" key="1">
    <source>
        <dbReference type="ARBA" id="ARBA00008580"/>
    </source>
</evidence>
<sequence>MARNTSVSLGDHFAAFIDEQVGTGRYGSASDVVRAGLRLLEEQEVRFQALRDALIAGEESGSPKPFDGEAFLKRLHDKHTGQKQPLSSHATRRKRS</sequence>
<dbReference type="SUPFAM" id="SSF47598">
    <property type="entry name" value="Ribbon-helix-helix"/>
    <property type="match status" value="1"/>
</dbReference>
<evidence type="ECO:0000256" key="3">
    <source>
        <dbReference type="SAM" id="MobiDB-lite"/>
    </source>
</evidence>
<protein>
    <submittedName>
        <fullName evidence="4">Type II toxin-antitoxin system ParD family antitoxin</fullName>
    </submittedName>
</protein>
<dbReference type="Gene3D" id="6.10.10.120">
    <property type="entry name" value="Antitoxin ParD1-like"/>
    <property type="match status" value="1"/>
</dbReference>
<dbReference type="EMBL" id="JBFNQD010000006">
    <property type="protein sequence ID" value="MEW9307732.1"/>
    <property type="molecule type" value="Genomic_DNA"/>
</dbReference>
<feature type="compositionally biased region" description="Basic and acidic residues" evidence="3">
    <location>
        <begin position="66"/>
        <end position="80"/>
    </location>
</feature>
<dbReference type="PANTHER" id="PTHR36582">
    <property type="entry name" value="ANTITOXIN PARD"/>
    <property type="match status" value="1"/>
</dbReference>
<dbReference type="Proteomes" id="UP001555786">
    <property type="component" value="Unassembled WGS sequence"/>
</dbReference>
<dbReference type="NCBIfam" id="TIGR02606">
    <property type="entry name" value="antidote_CC2985"/>
    <property type="match status" value="1"/>
</dbReference>
<comment type="similarity">
    <text evidence="1">Belongs to the ParD antitoxin family.</text>
</comment>
<gene>
    <name evidence="4" type="ORF">ABXS05_19415</name>
</gene>
<comment type="caution">
    <text evidence="4">The sequence shown here is derived from an EMBL/GenBank/DDBJ whole genome shotgun (WGS) entry which is preliminary data.</text>
</comment>
<dbReference type="InterPro" id="IPR038296">
    <property type="entry name" value="ParD_sf"/>
</dbReference>